<keyword evidence="7 9" id="KW-0472">Membrane</keyword>
<dbReference type="AlphaFoldDB" id="A0A1Y5SM34"/>
<organism evidence="11 12">
    <name type="scientific">Pacificibacter marinus</name>
    <dbReference type="NCBI Taxonomy" id="658057"/>
    <lineage>
        <taxon>Bacteria</taxon>
        <taxon>Pseudomonadati</taxon>
        <taxon>Pseudomonadota</taxon>
        <taxon>Alphaproteobacteria</taxon>
        <taxon>Rhodobacterales</taxon>
        <taxon>Roseobacteraceae</taxon>
        <taxon>Pacificibacter</taxon>
    </lineage>
</organism>
<evidence type="ECO:0000256" key="1">
    <source>
        <dbReference type="ARBA" id="ARBA00004370"/>
    </source>
</evidence>
<keyword evidence="6 9" id="KW-1133">Transmembrane helix</keyword>
<reference evidence="11 12" key="1">
    <citation type="submission" date="2017-03" db="EMBL/GenBank/DDBJ databases">
        <authorList>
            <person name="Afonso C.L."/>
            <person name="Miller P.J."/>
            <person name="Scott M.A."/>
            <person name="Spackman E."/>
            <person name="Goraichik I."/>
            <person name="Dimitrov K.M."/>
            <person name="Suarez D.L."/>
            <person name="Swayne D.E."/>
        </authorList>
    </citation>
    <scope>NUCLEOTIDE SEQUENCE [LARGE SCALE GENOMIC DNA]</scope>
    <source>
        <strain evidence="11 12">CECT 7971</strain>
    </source>
</reference>
<dbReference type="GO" id="GO:0043093">
    <property type="term" value="P:FtsZ-dependent cytokinesis"/>
    <property type="evidence" value="ECO:0007669"/>
    <property type="project" value="UniProtKB-UniRule"/>
</dbReference>
<dbReference type="PANTHER" id="PTHR35851">
    <property type="entry name" value="CELL DIVISION PROTEIN FTSQ"/>
    <property type="match status" value="1"/>
</dbReference>
<dbReference type="GO" id="GO:0005886">
    <property type="term" value="C:plasma membrane"/>
    <property type="evidence" value="ECO:0007669"/>
    <property type="project" value="UniProtKB-SubCell"/>
</dbReference>
<evidence type="ECO:0000256" key="4">
    <source>
        <dbReference type="ARBA" id="ARBA00022618"/>
    </source>
</evidence>
<dbReference type="InterPro" id="IPR026579">
    <property type="entry name" value="FtsQ"/>
</dbReference>
<evidence type="ECO:0000256" key="2">
    <source>
        <dbReference type="ARBA" id="ARBA00022475"/>
    </source>
</evidence>
<dbReference type="GO" id="GO:0032153">
    <property type="term" value="C:cell division site"/>
    <property type="evidence" value="ECO:0007669"/>
    <property type="project" value="UniProtKB-UniRule"/>
</dbReference>
<dbReference type="HAMAP" id="MF_00911">
    <property type="entry name" value="FtsQ_subfam"/>
    <property type="match status" value="1"/>
</dbReference>
<comment type="subcellular location">
    <subcellularLocation>
        <location evidence="9">Cell inner membrane</location>
        <topology evidence="9">Single-pass type II membrane protein</topology>
    </subcellularLocation>
    <subcellularLocation>
        <location evidence="1">Membrane</location>
    </subcellularLocation>
    <text evidence="9">Localizes to the division septum.</text>
</comment>
<dbReference type="RefSeq" id="WP_085849026.1">
    <property type="nucleotide sequence ID" value="NZ_FNZV01000004.1"/>
</dbReference>
<protein>
    <recommendedName>
        <fullName evidence="9">Cell division protein FtsQ</fullName>
    </recommendedName>
</protein>
<evidence type="ECO:0000256" key="6">
    <source>
        <dbReference type="ARBA" id="ARBA00022989"/>
    </source>
</evidence>
<keyword evidence="2 9" id="KW-1003">Cell membrane</keyword>
<comment type="function">
    <text evidence="9">Essential cell division protein.</text>
</comment>
<dbReference type="Gene3D" id="3.40.50.11690">
    <property type="entry name" value="Cell division protein FtsQ/DivIB"/>
    <property type="match status" value="1"/>
</dbReference>
<evidence type="ECO:0000259" key="10">
    <source>
        <dbReference type="PROSITE" id="PS51779"/>
    </source>
</evidence>
<evidence type="ECO:0000256" key="3">
    <source>
        <dbReference type="ARBA" id="ARBA00022519"/>
    </source>
</evidence>
<dbReference type="Pfam" id="PF03799">
    <property type="entry name" value="FtsQ_DivIB_C"/>
    <property type="match status" value="1"/>
</dbReference>
<gene>
    <name evidence="9" type="primary">ftsQ</name>
    <name evidence="11" type="ORF">PAM7971_01871</name>
</gene>
<dbReference type="InterPro" id="IPR045335">
    <property type="entry name" value="FtsQ_C_sf"/>
</dbReference>
<comment type="similarity">
    <text evidence="9">Belongs to the FtsQ/DivIB family. FtsQ subfamily.</text>
</comment>
<dbReference type="InterPro" id="IPR034746">
    <property type="entry name" value="POTRA"/>
</dbReference>
<evidence type="ECO:0000256" key="7">
    <source>
        <dbReference type="ARBA" id="ARBA00023136"/>
    </source>
</evidence>
<evidence type="ECO:0000256" key="8">
    <source>
        <dbReference type="ARBA" id="ARBA00023306"/>
    </source>
</evidence>
<keyword evidence="5 9" id="KW-0812">Transmembrane</keyword>
<evidence type="ECO:0000256" key="9">
    <source>
        <dbReference type="HAMAP-Rule" id="MF_00911"/>
    </source>
</evidence>
<keyword evidence="12" id="KW-1185">Reference proteome</keyword>
<dbReference type="GO" id="GO:0090529">
    <property type="term" value="P:cell septum assembly"/>
    <property type="evidence" value="ECO:0007669"/>
    <property type="project" value="InterPro"/>
</dbReference>
<keyword evidence="4 9" id="KW-0132">Cell division</keyword>
<dbReference type="PROSITE" id="PS51779">
    <property type="entry name" value="POTRA"/>
    <property type="match status" value="1"/>
</dbReference>
<dbReference type="STRING" id="658057.SAMN04488032_104206"/>
<evidence type="ECO:0000256" key="5">
    <source>
        <dbReference type="ARBA" id="ARBA00022692"/>
    </source>
</evidence>
<name>A0A1Y5SM34_9RHOB</name>
<dbReference type="OrthoDB" id="9783091at2"/>
<dbReference type="InterPro" id="IPR005548">
    <property type="entry name" value="Cell_div_FtsQ/DivIB_C"/>
</dbReference>
<feature type="domain" description="POTRA" evidence="10">
    <location>
        <begin position="111"/>
        <end position="179"/>
    </location>
</feature>
<dbReference type="PANTHER" id="PTHR35851:SF1">
    <property type="entry name" value="CELL DIVISION PROTEIN FTSQ"/>
    <property type="match status" value="1"/>
</dbReference>
<sequence>MQSIDPMVFAKPASAGGSARVSEAVARVMRARTGGSEGAAPKPRDPAPSRAVYKMNRLWLTPSFRFAMRRIVPLAVVLMAVGIWIGDEDNREFVTEQYTVMKSELQNRPEFMVKLMAVDGASPDLAADIREVAPVDFPISSFDLDLQGMLTQIESLDAVADVGVRVRAGGILQIDITERVPAVVWRGPQGLEMLDTEGHRVAALASRLDRLDLPLIAGEGAERKVGEALALLKAADPLMDRVRGIVRVGERRWDLVLDKGQKIKLPETNPFAALAQVITLDQAQDLLGRDVRTVDMRNPKRPTLRISDAARDEFRRLKGL</sequence>
<evidence type="ECO:0000313" key="12">
    <source>
        <dbReference type="Proteomes" id="UP000193307"/>
    </source>
</evidence>
<dbReference type="EMBL" id="FWFW01000005">
    <property type="protein sequence ID" value="SLN40925.1"/>
    <property type="molecule type" value="Genomic_DNA"/>
</dbReference>
<evidence type="ECO:0000313" key="11">
    <source>
        <dbReference type="EMBL" id="SLN40925.1"/>
    </source>
</evidence>
<dbReference type="Proteomes" id="UP000193307">
    <property type="component" value="Unassembled WGS sequence"/>
</dbReference>
<proteinExistence type="inferred from homology"/>
<keyword evidence="3 9" id="KW-0997">Cell inner membrane</keyword>
<accession>A0A1Y5SM34</accession>
<keyword evidence="8 9" id="KW-0131">Cell cycle</keyword>